<dbReference type="CDD" id="cd20273">
    <property type="entry name" value="Complex1_LYR_unchar"/>
    <property type="match status" value="1"/>
</dbReference>
<feature type="region of interest" description="Disordered" evidence="1">
    <location>
        <begin position="117"/>
        <end position="142"/>
    </location>
</feature>
<dbReference type="AlphaFoldDB" id="A0AAV9J796"/>
<dbReference type="InterPro" id="IPR008011">
    <property type="entry name" value="Complex1_LYR_dom"/>
</dbReference>
<dbReference type="InterPro" id="IPR046896">
    <property type="entry name" value="Cup1-like_N"/>
</dbReference>
<accession>A0AAV9J796</accession>
<evidence type="ECO:0000256" key="1">
    <source>
        <dbReference type="SAM" id="MobiDB-lite"/>
    </source>
</evidence>
<sequence length="368" mass="40598">MPTHLLPRNSGAHRTAAIALYRALLTQCRALPPPEFNGQRRNELQNIVRNHFKRARHEQSSRRLTLNFEAGYEAIDRLDAAVAGDAASATYIVELLGKAPDKIKQTPPVVLPRHLDKEVQKRQRRARAAERVDGDGEGNPGRLSLFDRPLPLGLLTGKRHVPVLYSAQKIPVLRLRKPQPESLSGYLAHRVRLRQRRIDTRHRLEAELEIARAEDRWDGVVGVLAGGSGVSSAEGAGEGEGVGAAGGGGGGRGAGEGWKTEKKKEPAWSAAVSLARKEISGKLEEERRRNTEMAGRMQGVVDRERGVYEREKGEKEEARKAGWLAKLKGWKREKKMESAASHQRRLLDGKAEPLGRMEVGVRLVAAGD</sequence>
<feature type="domain" description="Complex 1 LYR protein" evidence="2">
    <location>
        <begin position="17"/>
        <end position="76"/>
    </location>
</feature>
<evidence type="ECO:0000313" key="3">
    <source>
        <dbReference type="EMBL" id="KAK4540567.1"/>
    </source>
</evidence>
<dbReference type="Pfam" id="PF05347">
    <property type="entry name" value="Complex1_LYR"/>
    <property type="match status" value="1"/>
</dbReference>
<proteinExistence type="predicted"/>
<evidence type="ECO:0000259" key="2">
    <source>
        <dbReference type="Pfam" id="PF05347"/>
    </source>
</evidence>
<name>A0AAV9J796_9PEZI</name>
<feature type="region of interest" description="Disordered" evidence="1">
    <location>
        <begin position="230"/>
        <end position="267"/>
    </location>
</feature>
<dbReference type="Proteomes" id="UP001324427">
    <property type="component" value="Unassembled WGS sequence"/>
</dbReference>
<comment type="caution">
    <text evidence="3">The sequence shown here is derived from an EMBL/GenBank/DDBJ whole genome shotgun (WGS) entry which is preliminary data.</text>
</comment>
<reference evidence="3 4" key="1">
    <citation type="submission" date="2021-11" db="EMBL/GenBank/DDBJ databases">
        <title>Black yeast isolated from Biological Soil Crust.</title>
        <authorList>
            <person name="Kurbessoian T."/>
        </authorList>
    </citation>
    <scope>NUCLEOTIDE SEQUENCE [LARGE SCALE GENOMIC DNA]</scope>
    <source>
        <strain evidence="3 4">CCFEE 5522</strain>
    </source>
</reference>
<gene>
    <name evidence="3" type="ORF">LTR36_009097</name>
</gene>
<evidence type="ECO:0000313" key="4">
    <source>
        <dbReference type="Proteomes" id="UP001324427"/>
    </source>
</evidence>
<protein>
    <recommendedName>
        <fullName evidence="2">Complex 1 LYR protein domain-containing protein</fullName>
    </recommendedName>
</protein>
<dbReference type="EMBL" id="JAVFHQ010000065">
    <property type="protein sequence ID" value="KAK4540567.1"/>
    <property type="molecule type" value="Genomic_DNA"/>
</dbReference>
<feature type="compositionally biased region" description="Gly residues" evidence="1">
    <location>
        <begin position="236"/>
        <end position="256"/>
    </location>
</feature>
<feature type="compositionally biased region" description="Basic and acidic residues" evidence="1">
    <location>
        <begin position="117"/>
        <end position="134"/>
    </location>
</feature>
<keyword evidence="4" id="KW-1185">Reference proteome</keyword>
<organism evidence="3 4">
    <name type="scientific">Oleoguttula mirabilis</name>
    <dbReference type="NCBI Taxonomy" id="1507867"/>
    <lineage>
        <taxon>Eukaryota</taxon>
        <taxon>Fungi</taxon>
        <taxon>Dikarya</taxon>
        <taxon>Ascomycota</taxon>
        <taxon>Pezizomycotina</taxon>
        <taxon>Dothideomycetes</taxon>
        <taxon>Dothideomycetidae</taxon>
        <taxon>Mycosphaerellales</taxon>
        <taxon>Teratosphaeriaceae</taxon>
        <taxon>Oleoguttula</taxon>
    </lineage>
</organism>